<dbReference type="GeneID" id="121399463"/>
<proteinExistence type="predicted"/>
<dbReference type="Proteomes" id="UP000186698">
    <property type="component" value="Chromosome 1S"/>
</dbReference>
<feature type="region of interest" description="Disordered" evidence="2">
    <location>
        <begin position="1"/>
        <end position="82"/>
    </location>
</feature>
<feature type="compositionally biased region" description="Acidic residues" evidence="2">
    <location>
        <begin position="188"/>
        <end position="208"/>
    </location>
</feature>
<dbReference type="AlphaFoldDB" id="A0A8J1M374"/>
<feature type="region of interest" description="Disordered" evidence="2">
    <location>
        <begin position="176"/>
        <end position="238"/>
    </location>
</feature>
<reference evidence="4" key="1">
    <citation type="submission" date="2025-08" db="UniProtKB">
        <authorList>
            <consortium name="RefSeq"/>
        </authorList>
    </citation>
    <scope>IDENTIFICATION</scope>
    <source>
        <strain evidence="4">J_2021</strain>
        <tissue evidence="4">Erythrocytes</tissue>
    </source>
</reference>
<evidence type="ECO:0000313" key="4">
    <source>
        <dbReference type="RefSeq" id="XP_041436149.1"/>
    </source>
</evidence>
<sequence>MQQHSGEAMEEHSSTRKPTYEEDSGRRKFTAEEDSGRRKEEDSARRKFTAEEDSGRRKEEDSARRKFTAEEDSARRKATAMSKQEMVYMVSILEKKDYDCKEAKYSRPNTRKNNILDIVIQGLHKKFGVTRSKDQLRKRWSDLKLREREQLLSIRRIIKKKQKRKKLLWTRKYSRGSASSSVGKPDPPESEDCEKDDREENNDSDDTVTIDPLEQSKTYATSDATENPVEELSDTSPSSPCILLTSTEEYIAPQKLLYLYTEGQPDVQISEEFSIAAATKNSDPKKEQNILGDIEKCKQILANIKKSVNSLETTLENICKKVSYADE</sequence>
<organism evidence="3 4">
    <name type="scientific">Xenopus laevis</name>
    <name type="common">African clawed frog</name>
    <dbReference type="NCBI Taxonomy" id="8355"/>
    <lineage>
        <taxon>Eukaryota</taxon>
        <taxon>Metazoa</taxon>
        <taxon>Chordata</taxon>
        <taxon>Craniata</taxon>
        <taxon>Vertebrata</taxon>
        <taxon>Euteleostomi</taxon>
        <taxon>Amphibia</taxon>
        <taxon>Batrachia</taxon>
        <taxon>Anura</taxon>
        <taxon>Pipoidea</taxon>
        <taxon>Pipidae</taxon>
        <taxon>Xenopodinae</taxon>
        <taxon>Xenopus</taxon>
        <taxon>Xenopus</taxon>
    </lineage>
</organism>
<name>A0A8J1M374_XENLA</name>
<accession>A0A8J1M374</accession>
<dbReference type="RefSeq" id="XP_041436149.1">
    <property type="nucleotide sequence ID" value="XM_041580215.1"/>
</dbReference>
<gene>
    <name evidence="4" type="primary">LOC121399463</name>
</gene>
<evidence type="ECO:0000256" key="1">
    <source>
        <dbReference type="SAM" id="Coils"/>
    </source>
</evidence>
<feature type="coiled-coil region" evidence="1">
    <location>
        <begin position="294"/>
        <end position="321"/>
    </location>
</feature>
<feature type="compositionally biased region" description="Polar residues" evidence="2">
    <location>
        <begin position="215"/>
        <end position="225"/>
    </location>
</feature>
<keyword evidence="1" id="KW-0175">Coiled coil</keyword>
<evidence type="ECO:0000256" key="2">
    <source>
        <dbReference type="SAM" id="MobiDB-lite"/>
    </source>
</evidence>
<evidence type="ECO:0000313" key="3">
    <source>
        <dbReference type="Proteomes" id="UP000186698"/>
    </source>
</evidence>
<dbReference type="KEGG" id="xla:121399463"/>
<keyword evidence="3" id="KW-1185">Reference proteome</keyword>
<protein>
    <submittedName>
        <fullName evidence="4">Uncharacterized protein LOC121399463 isoform X1</fullName>
    </submittedName>
</protein>
<feature type="compositionally biased region" description="Basic and acidic residues" evidence="2">
    <location>
        <begin position="7"/>
        <end position="75"/>
    </location>
</feature>